<dbReference type="InterPro" id="IPR006527">
    <property type="entry name" value="F-box-assoc_dom_typ1"/>
</dbReference>
<dbReference type="PANTHER" id="PTHR31672">
    <property type="entry name" value="BNACNNG10540D PROTEIN"/>
    <property type="match status" value="1"/>
</dbReference>
<dbReference type="CDD" id="cd22157">
    <property type="entry name" value="F-box_AtFBW1-like"/>
    <property type="match status" value="1"/>
</dbReference>
<keyword evidence="3" id="KW-1185">Reference proteome</keyword>
<dbReference type="KEGG" id="eus:EUTSA_v10003102mg"/>
<name>V4L0X6_EUTSA</name>
<accession>V4L0X6</accession>
<reference evidence="2 3" key="1">
    <citation type="journal article" date="2013" name="Front. Plant Sci.">
        <title>The Reference Genome of the Halophytic Plant Eutrema salsugineum.</title>
        <authorList>
            <person name="Yang R."/>
            <person name="Jarvis D.E."/>
            <person name="Chen H."/>
            <person name="Beilstein M.A."/>
            <person name="Grimwood J."/>
            <person name="Jenkins J."/>
            <person name="Shu S."/>
            <person name="Prochnik S."/>
            <person name="Xin M."/>
            <person name="Ma C."/>
            <person name="Schmutz J."/>
            <person name="Wing R.A."/>
            <person name="Mitchell-Olds T."/>
            <person name="Schumaker K.S."/>
            <person name="Wang X."/>
        </authorList>
    </citation>
    <scope>NUCLEOTIDE SEQUENCE [LARGE SCALE GENOMIC DNA]</scope>
</reference>
<feature type="domain" description="F-box" evidence="1">
    <location>
        <begin position="1"/>
        <end position="48"/>
    </location>
</feature>
<evidence type="ECO:0000313" key="3">
    <source>
        <dbReference type="Proteomes" id="UP000030689"/>
    </source>
</evidence>
<dbReference type="STRING" id="72664.V4L0X6"/>
<organism evidence="2 3">
    <name type="scientific">Eutrema salsugineum</name>
    <name type="common">Saltwater cress</name>
    <name type="synonym">Sisymbrium salsugineum</name>
    <dbReference type="NCBI Taxonomy" id="72664"/>
    <lineage>
        <taxon>Eukaryota</taxon>
        <taxon>Viridiplantae</taxon>
        <taxon>Streptophyta</taxon>
        <taxon>Embryophyta</taxon>
        <taxon>Tracheophyta</taxon>
        <taxon>Spermatophyta</taxon>
        <taxon>Magnoliopsida</taxon>
        <taxon>eudicotyledons</taxon>
        <taxon>Gunneridae</taxon>
        <taxon>Pentapetalae</taxon>
        <taxon>rosids</taxon>
        <taxon>malvids</taxon>
        <taxon>Brassicales</taxon>
        <taxon>Brassicaceae</taxon>
        <taxon>Eutremeae</taxon>
        <taxon>Eutrema</taxon>
    </lineage>
</organism>
<dbReference type="InterPro" id="IPR050796">
    <property type="entry name" value="SCF_F-box_component"/>
</dbReference>
<proteinExistence type="predicted"/>
<dbReference type="InterPro" id="IPR017451">
    <property type="entry name" value="F-box-assoc_interact_dom"/>
</dbReference>
<dbReference type="OMA" id="MTNEIDG"/>
<dbReference type="EMBL" id="KI517609">
    <property type="protein sequence ID" value="ESQ37284.1"/>
    <property type="molecule type" value="Genomic_DNA"/>
</dbReference>
<dbReference type="Pfam" id="PF00646">
    <property type="entry name" value="F-box"/>
    <property type="match status" value="1"/>
</dbReference>
<dbReference type="Gene3D" id="1.20.1280.50">
    <property type="match status" value="1"/>
</dbReference>
<dbReference type="InterPro" id="IPR001810">
    <property type="entry name" value="F-box_dom"/>
</dbReference>
<dbReference type="SUPFAM" id="SSF81383">
    <property type="entry name" value="F-box domain"/>
    <property type="match status" value="1"/>
</dbReference>
<sequence length="363" mass="42096">MSDLPSDLVEEILYRVPATSLKRLRTTCKRWNALFKDRRFAEKHFLKAPKQSHVLMLKAAKIYAMNIDLNVVPPSINFKSTLDLKYSRPYSKQVNLVDVCHCDGLLLCTTTDNKPLLCICNPCLGQTRWIQVETGDHKIQSTRYSPSYSRFALGYESKQTCRSYKILMRRWIWFASNSWRALNAPSDNSFKIRSRGVSLKGNTYWLACDDIGNYFVLSFDFTIKRFRRFSLPQTLDHSDYRALSVVREEELSVLIKSNNSSEVGIWVTKKDDTETDFSWSKSFVVDLHHTACNDVIVCTGLLIDEEKRVALFCKVSGGYKVYVIGKDGKYYTEAPVPRYEFFSNSIYHWPFIFYYVPSLVPIQ</sequence>
<gene>
    <name evidence="2" type="ORF">EUTSA_v10003102mg</name>
</gene>
<evidence type="ECO:0000259" key="1">
    <source>
        <dbReference type="PROSITE" id="PS50181"/>
    </source>
</evidence>
<dbReference type="Pfam" id="PF07734">
    <property type="entry name" value="FBA_1"/>
    <property type="match status" value="1"/>
</dbReference>
<dbReference type="PROSITE" id="PS50181">
    <property type="entry name" value="FBOX"/>
    <property type="match status" value="1"/>
</dbReference>
<dbReference type="InterPro" id="IPR036047">
    <property type="entry name" value="F-box-like_dom_sf"/>
</dbReference>
<dbReference type="PANTHER" id="PTHR31672:SF13">
    <property type="entry name" value="F-BOX PROTEIN CPR30-LIKE"/>
    <property type="match status" value="1"/>
</dbReference>
<protein>
    <recommendedName>
        <fullName evidence="1">F-box domain-containing protein</fullName>
    </recommendedName>
</protein>
<dbReference type="Gramene" id="ESQ37284">
    <property type="protein sequence ID" value="ESQ37284"/>
    <property type="gene ID" value="EUTSA_v10003102mg"/>
</dbReference>
<dbReference type="SMART" id="SM00256">
    <property type="entry name" value="FBOX"/>
    <property type="match status" value="1"/>
</dbReference>
<dbReference type="Proteomes" id="UP000030689">
    <property type="component" value="Unassembled WGS sequence"/>
</dbReference>
<evidence type="ECO:0000313" key="2">
    <source>
        <dbReference type="EMBL" id="ESQ37284.1"/>
    </source>
</evidence>
<dbReference type="AlphaFoldDB" id="V4L0X6"/>
<dbReference type="NCBIfam" id="TIGR01640">
    <property type="entry name" value="F_box_assoc_1"/>
    <property type="match status" value="1"/>
</dbReference>